<gene>
    <name evidence="1" type="ORF">SAE01_16500</name>
</gene>
<comment type="caution">
    <text evidence="1">The sequence shown here is derived from an EMBL/GenBank/DDBJ whole genome shotgun (WGS) entry which is preliminary data.</text>
</comment>
<proteinExistence type="predicted"/>
<dbReference type="AlphaFoldDB" id="A0A512BAZ7"/>
<reference evidence="1 2" key="1">
    <citation type="submission" date="2019-07" db="EMBL/GenBank/DDBJ databases">
        <title>Whole genome shotgun sequence of Segetibacter aerophilus NBRC 106135.</title>
        <authorList>
            <person name="Hosoyama A."/>
            <person name="Uohara A."/>
            <person name="Ohji S."/>
            <person name="Ichikawa N."/>
        </authorList>
    </citation>
    <scope>NUCLEOTIDE SEQUENCE [LARGE SCALE GENOMIC DNA]</scope>
    <source>
        <strain evidence="1 2">NBRC 106135</strain>
    </source>
</reference>
<organism evidence="1 2">
    <name type="scientific">Segetibacter aerophilus</name>
    <dbReference type="NCBI Taxonomy" id="670293"/>
    <lineage>
        <taxon>Bacteria</taxon>
        <taxon>Pseudomonadati</taxon>
        <taxon>Bacteroidota</taxon>
        <taxon>Chitinophagia</taxon>
        <taxon>Chitinophagales</taxon>
        <taxon>Chitinophagaceae</taxon>
        <taxon>Segetibacter</taxon>
    </lineage>
</organism>
<keyword evidence="2" id="KW-1185">Reference proteome</keyword>
<dbReference type="PANTHER" id="PTHR48098:SF6">
    <property type="entry name" value="FERRI-BACILLIBACTIN ESTERASE BESA"/>
    <property type="match status" value="1"/>
</dbReference>
<evidence type="ECO:0008006" key="3">
    <source>
        <dbReference type="Google" id="ProtNLM"/>
    </source>
</evidence>
<accession>A0A512BAZ7</accession>
<dbReference type="EMBL" id="BJYT01000005">
    <property type="protein sequence ID" value="GEO09154.1"/>
    <property type="molecule type" value="Genomic_DNA"/>
</dbReference>
<evidence type="ECO:0000313" key="1">
    <source>
        <dbReference type="EMBL" id="GEO09154.1"/>
    </source>
</evidence>
<dbReference type="InterPro" id="IPR000801">
    <property type="entry name" value="Esterase-like"/>
</dbReference>
<dbReference type="PANTHER" id="PTHR48098">
    <property type="entry name" value="ENTEROCHELIN ESTERASE-RELATED"/>
    <property type="match status" value="1"/>
</dbReference>
<dbReference type="Pfam" id="PF00756">
    <property type="entry name" value="Esterase"/>
    <property type="match status" value="1"/>
</dbReference>
<dbReference type="InterPro" id="IPR050583">
    <property type="entry name" value="Mycobacterial_A85_antigen"/>
</dbReference>
<dbReference type="OrthoDB" id="9784036at2"/>
<sequence length="277" mass="32006">MVQGNIAIQEKTYSTLRIEERKLYSEYLQRDVIIDVYLPNKLDLTKGVDLLLVNDGQDLRTMEFAAILDPLIFLGQIQPLLYVAIHCGPDRMNEYGTVYSADYKGRGARAGLYSKFVLDELLPFLQSEFAVSSFNNKSFAGFSLGGLSALDMVWNHYQEFTNAGVFSGSLWWRRRGYEDEGYDWDKDRIMHLQVQKGSYHPSLRFFFECGCLDETADRNNNGIIDSIEDTTDLIEDLKNIGYHDDQIRYLQLEDGKHNIETWASAFPKFLKWGWGKR</sequence>
<name>A0A512BAZ7_9BACT</name>
<protein>
    <recommendedName>
        <fullName evidence="3">Esterase</fullName>
    </recommendedName>
</protein>
<dbReference type="InterPro" id="IPR029058">
    <property type="entry name" value="AB_hydrolase_fold"/>
</dbReference>
<dbReference type="SUPFAM" id="SSF53474">
    <property type="entry name" value="alpha/beta-Hydrolases"/>
    <property type="match status" value="1"/>
</dbReference>
<dbReference type="Proteomes" id="UP000321513">
    <property type="component" value="Unassembled WGS sequence"/>
</dbReference>
<evidence type="ECO:0000313" key="2">
    <source>
        <dbReference type="Proteomes" id="UP000321513"/>
    </source>
</evidence>
<dbReference type="Gene3D" id="3.40.50.1820">
    <property type="entry name" value="alpha/beta hydrolase"/>
    <property type="match status" value="1"/>
</dbReference>